<name>A0A0R3X768_HYDTA</name>
<evidence type="ECO:0000313" key="1">
    <source>
        <dbReference type="EMBL" id="VDM34149.1"/>
    </source>
</evidence>
<dbReference type="Proteomes" id="UP000274429">
    <property type="component" value="Unassembled WGS sequence"/>
</dbReference>
<organism evidence="3">
    <name type="scientific">Hydatigena taeniaeformis</name>
    <name type="common">Feline tapeworm</name>
    <name type="synonym">Taenia taeniaeformis</name>
    <dbReference type="NCBI Taxonomy" id="6205"/>
    <lineage>
        <taxon>Eukaryota</taxon>
        <taxon>Metazoa</taxon>
        <taxon>Spiralia</taxon>
        <taxon>Lophotrochozoa</taxon>
        <taxon>Platyhelminthes</taxon>
        <taxon>Cestoda</taxon>
        <taxon>Eucestoda</taxon>
        <taxon>Cyclophyllidea</taxon>
        <taxon>Taeniidae</taxon>
        <taxon>Hydatigera</taxon>
    </lineage>
</organism>
<accession>A0A0R3X768</accession>
<reference evidence="3" key="1">
    <citation type="submission" date="2017-02" db="UniProtKB">
        <authorList>
            <consortium name="WormBaseParasite"/>
        </authorList>
    </citation>
    <scope>IDENTIFICATION</scope>
</reference>
<dbReference type="EMBL" id="UYWX01020785">
    <property type="protein sequence ID" value="VDM34149.1"/>
    <property type="molecule type" value="Genomic_DNA"/>
</dbReference>
<evidence type="ECO:0000313" key="3">
    <source>
        <dbReference type="WBParaSite" id="TTAC_0000938701-mRNA-1"/>
    </source>
</evidence>
<proteinExistence type="predicted"/>
<sequence>MGYALSGCPTLVLMLLKIKLEELWIINKKCLLQSRFVFGRCTRLILPIDGLLISTLLQKRSSPPSPWMPACPTVRRRGLFVRDGCTSLNLMSKRIDCLAPHLISAAFEGAERWIAWVDVPTDAGIGD</sequence>
<protein>
    <submittedName>
        <fullName evidence="1 3">Uncharacterized protein</fullName>
    </submittedName>
</protein>
<gene>
    <name evidence="1" type="ORF">TTAC_LOCUS9372</name>
</gene>
<reference evidence="1 2" key="2">
    <citation type="submission" date="2018-11" db="EMBL/GenBank/DDBJ databases">
        <authorList>
            <consortium name="Pathogen Informatics"/>
        </authorList>
    </citation>
    <scope>NUCLEOTIDE SEQUENCE [LARGE SCALE GENOMIC DNA]</scope>
</reference>
<keyword evidence="2" id="KW-1185">Reference proteome</keyword>
<dbReference type="AlphaFoldDB" id="A0A0R3X768"/>
<dbReference type="WBParaSite" id="TTAC_0000938701-mRNA-1">
    <property type="protein sequence ID" value="TTAC_0000938701-mRNA-1"/>
    <property type="gene ID" value="TTAC_0000938701"/>
</dbReference>
<evidence type="ECO:0000313" key="2">
    <source>
        <dbReference type="Proteomes" id="UP000274429"/>
    </source>
</evidence>